<evidence type="ECO:0000313" key="4">
    <source>
        <dbReference type="Proteomes" id="UP000460718"/>
    </source>
</evidence>
<accession>A0A6A3IU40</accession>
<evidence type="ECO:0000313" key="3">
    <source>
        <dbReference type="Proteomes" id="UP000437068"/>
    </source>
</evidence>
<organism evidence="1 4">
    <name type="scientific">Phytophthora fragariae</name>
    <dbReference type="NCBI Taxonomy" id="53985"/>
    <lineage>
        <taxon>Eukaryota</taxon>
        <taxon>Sar</taxon>
        <taxon>Stramenopiles</taxon>
        <taxon>Oomycota</taxon>
        <taxon>Peronosporomycetes</taxon>
        <taxon>Peronosporales</taxon>
        <taxon>Peronosporaceae</taxon>
        <taxon>Phytophthora</taxon>
    </lineage>
</organism>
<feature type="non-terminal residue" evidence="1">
    <location>
        <position position="13"/>
    </location>
</feature>
<dbReference type="Proteomes" id="UP000460718">
    <property type="component" value="Unassembled WGS sequence"/>
</dbReference>
<evidence type="ECO:0000313" key="1">
    <source>
        <dbReference type="EMBL" id="KAE8986559.1"/>
    </source>
</evidence>
<evidence type="ECO:0000313" key="2">
    <source>
        <dbReference type="EMBL" id="KAE9288964.1"/>
    </source>
</evidence>
<comment type="caution">
    <text evidence="1">The sequence shown here is derived from an EMBL/GenBank/DDBJ whole genome shotgun (WGS) entry which is preliminary data.</text>
</comment>
<name>A0A6A3IU40_9STRA</name>
<reference evidence="1 4" key="1">
    <citation type="submission" date="2018-09" db="EMBL/GenBank/DDBJ databases">
        <title>Genomic investigation of the strawberry pathogen Phytophthora fragariae indicates pathogenicity is determined by transcriptional variation in three key races.</title>
        <authorList>
            <person name="Adams T.M."/>
            <person name="Armitage A.D."/>
            <person name="Sobczyk M.K."/>
            <person name="Bates H.J."/>
            <person name="Dunwell J.M."/>
            <person name="Nellist C.F."/>
            <person name="Harrison R.J."/>
        </authorList>
    </citation>
    <scope>NUCLEOTIDE SEQUENCE [LARGE SCALE GENOMIC DNA]</scope>
    <source>
        <strain evidence="2 3">A4</strain>
        <strain evidence="1 4">SCRP245</strain>
    </source>
</reference>
<dbReference type="Proteomes" id="UP000437068">
    <property type="component" value="Unassembled WGS sequence"/>
</dbReference>
<proteinExistence type="predicted"/>
<dbReference type="EMBL" id="QXFW01001731">
    <property type="protein sequence ID" value="KAE8986559.1"/>
    <property type="molecule type" value="Genomic_DNA"/>
</dbReference>
<dbReference type="EMBL" id="QXGE01001731">
    <property type="protein sequence ID" value="KAE9288964.1"/>
    <property type="molecule type" value="Genomic_DNA"/>
</dbReference>
<protein>
    <submittedName>
        <fullName evidence="1">Uncharacterized protein</fullName>
    </submittedName>
</protein>
<sequence length="13" mass="1363">MGFCLKSVPARGP</sequence>
<gene>
    <name evidence="2" type="ORF">PF001_g20267</name>
    <name evidence="1" type="ORF">PF011_g19930</name>
</gene>